<evidence type="ECO:0000313" key="4">
    <source>
        <dbReference type="Proteomes" id="UP000789375"/>
    </source>
</evidence>
<proteinExistence type="predicted"/>
<accession>A0A9N8V7I7</accession>
<dbReference type="SUPFAM" id="SSF56112">
    <property type="entry name" value="Protein kinase-like (PK-like)"/>
    <property type="match status" value="1"/>
</dbReference>
<dbReference type="GO" id="GO:0004672">
    <property type="term" value="F:protein kinase activity"/>
    <property type="evidence" value="ECO:0007669"/>
    <property type="project" value="InterPro"/>
</dbReference>
<keyword evidence="4" id="KW-1185">Reference proteome</keyword>
<dbReference type="EMBL" id="CAJVPP010000047">
    <property type="protein sequence ID" value="CAG8437436.1"/>
    <property type="molecule type" value="Genomic_DNA"/>
</dbReference>
<dbReference type="Gene3D" id="1.10.510.10">
    <property type="entry name" value="Transferase(Phosphotransferase) domain 1"/>
    <property type="match status" value="1"/>
</dbReference>
<dbReference type="AlphaFoldDB" id="A0A9N8V7I7"/>
<feature type="compositionally biased region" description="Polar residues" evidence="1">
    <location>
        <begin position="258"/>
        <end position="270"/>
    </location>
</feature>
<dbReference type="InterPro" id="IPR001245">
    <property type="entry name" value="Ser-Thr/Tyr_kinase_cat_dom"/>
</dbReference>
<feature type="region of interest" description="Disordered" evidence="1">
    <location>
        <begin position="328"/>
        <end position="347"/>
    </location>
</feature>
<organism evidence="3 4">
    <name type="scientific">Funneliformis mosseae</name>
    <name type="common">Endomycorrhizal fungus</name>
    <name type="synonym">Glomus mosseae</name>
    <dbReference type="NCBI Taxonomy" id="27381"/>
    <lineage>
        <taxon>Eukaryota</taxon>
        <taxon>Fungi</taxon>
        <taxon>Fungi incertae sedis</taxon>
        <taxon>Mucoromycota</taxon>
        <taxon>Glomeromycotina</taxon>
        <taxon>Glomeromycetes</taxon>
        <taxon>Glomerales</taxon>
        <taxon>Glomeraceae</taxon>
        <taxon>Funneliformis</taxon>
    </lineage>
</organism>
<evidence type="ECO:0000313" key="3">
    <source>
        <dbReference type="EMBL" id="CAG8437436.1"/>
    </source>
</evidence>
<dbReference type="InterPro" id="IPR011009">
    <property type="entry name" value="Kinase-like_dom_sf"/>
</dbReference>
<evidence type="ECO:0000259" key="2">
    <source>
        <dbReference type="Pfam" id="PF07714"/>
    </source>
</evidence>
<name>A0A9N8V7I7_FUNMO</name>
<dbReference type="Pfam" id="PF07714">
    <property type="entry name" value="PK_Tyr_Ser-Thr"/>
    <property type="match status" value="1"/>
</dbReference>
<comment type="caution">
    <text evidence="3">The sequence shown here is derived from an EMBL/GenBank/DDBJ whole genome shotgun (WGS) entry which is preliminary data.</text>
</comment>
<sequence length="347" mass="40070">MSPPNRASTGQPRRDWRSGYKPIDELIQEIRLEFPYPSHNLNWIPYDEFVGSRLITQGGFSSIFEAMWNKSGQTVALKCLKDSQDLSSDYLNEIKTHWGLFSQPQFLRCYGITQYPITGEFMIVLQYASFGDLRLHLQLLKTVYHWLVNDSLDEFLRKGGSTISFNNVSNDRTHPDAIYCSRLLDFPEFREERRRQILAHSHTLRSRTSQKTDNTSKQSFNTSIPRPSQRINNYSKIPQERYNNNSSQDSYNYSKSSQTSYYGHTKPSQNILENHNYSKSLQHSPIIPTQTTRPELFGKSELSINPKGPVSGLSVFIPDDDVETLTSFWSMEGPKPNDKNSANNFRL</sequence>
<protein>
    <submittedName>
        <fullName evidence="3">6186_t:CDS:1</fullName>
    </submittedName>
</protein>
<feature type="domain" description="Serine-threonine/tyrosine-protein kinase catalytic" evidence="2">
    <location>
        <begin position="53"/>
        <end position="139"/>
    </location>
</feature>
<reference evidence="3" key="1">
    <citation type="submission" date="2021-06" db="EMBL/GenBank/DDBJ databases">
        <authorList>
            <person name="Kallberg Y."/>
            <person name="Tangrot J."/>
            <person name="Rosling A."/>
        </authorList>
    </citation>
    <scope>NUCLEOTIDE SEQUENCE</scope>
    <source>
        <strain evidence="3">87-6 pot B 2015</strain>
    </source>
</reference>
<feature type="region of interest" description="Disordered" evidence="1">
    <location>
        <begin position="200"/>
        <end position="270"/>
    </location>
</feature>
<dbReference type="Proteomes" id="UP000789375">
    <property type="component" value="Unassembled WGS sequence"/>
</dbReference>
<feature type="compositionally biased region" description="Polar residues" evidence="1">
    <location>
        <begin position="206"/>
        <end position="236"/>
    </location>
</feature>
<feature type="compositionally biased region" description="Low complexity" evidence="1">
    <location>
        <begin position="242"/>
        <end position="257"/>
    </location>
</feature>
<gene>
    <name evidence="3" type="ORF">FMOSSE_LOCUS515</name>
</gene>
<evidence type="ECO:0000256" key="1">
    <source>
        <dbReference type="SAM" id="MobiDB-lite"/>
    </source>
</evidence>